<dbReference type="PANTHER" id="PTHR45527:SF1">
    <property type="entry name" value="FATTY ACID SYNTHASE"/>
    <property type="match status" value="1"/>
</dbReference>
<dbReference type="FunFam" id="3.40.50.980:FF:000001">
    <property type="entry name" value="Non-ribosomal peptide synthetase"/>
    <property type="match status" value="2"/>
</dbReference>
<dbReference type="Pfam" id="PF00668">
    <property type="entry name" value="Condensation"/>
    <property type="match status" value="4"/>
</dbReference>
<dbReference type="Gene3D" id="3.40.50.980">
    <property type="match status" value="2"/>
</dbReference>
<dbReference type="InterPro" id="IPR036736">
    <property type="entry name" value="ACP-like_sf"/>
</dbReference>
<evidence type="ECO:0000256" key="3">
    <source>
        <dbReference type="ARBA" id="ARBA00022553"/>
    </source>
</evidence>
<dbReference type="InterPro" id="IPR045851">
    <property type="entry name" value="AMP-bd_C_sf"/>
</dbReference>
<feature type="domain" description="Carrier" evidence="4">
    <location>
        <begin position="2517"/>
        <end position="2592"/>
    </location>
</feature>
<dbReference type="CDD" id="cd05930">
    <property type="entry name" value="A_NRPS"/>
    <property type="match status" value="2"/>
</dbReference>
<dbReference type="InterPro" id="IPR010071">
    <property type="entry name" value="AA_adenyl_dom"/>
</dbReference>
<dbReference type="Pfam" id="PF00550">
    <property type="entry name" value="PP-binding"/>
    <property type="match status" value="3"/>
</dbReference>
<dbReference type="InterPro" id="IPR000873">
    <property type="entry name" value="AMP-dep_synth/lig_dom"/>
</dbReference>
<dbReference type="InterPro" id="IPR023213">
    <property type="entry name" value="CAT-like_dom_sf"/>
</dbReference>
<keyword evidence="2" id="KW-0596">Phosphopantetheine</keyword>
<dbReference type="SUPFAM" id="SSF56801">
    <property type="entry name" value="Acetyl-CoA synthetase-like"/>
    <property type="match status" value="3"/>
</dbReference>
<dbReference type="SUPFAM" id="SSF52777">
    <property type="entry name" value="CoA-dependent acyltransferases"/>
    <property type="match status" value="8"/>
</dbReference>
<protein>
    <submittedName>
        <fullName evidence="5">Amino acid adenylation domain-containing protein</fullName>
    </submittedName>
</protein>
<accession>A0AAU7K8E7</accession>
<dbReference type="Pfam" id="PF00501">
    <property type="entry name" value="AMP-binding"/>
    <property type="match status" value="3"/>
</dbReference>
<dbReference type="NCBIfam" id="TIGR01733">
    <property type="entry name" value="AA-adenyl-dom"/>
    <property type="match status" value="2"/>
</dbReference>
<dbReference type="PROSITE" id="PS50075">
    <property type="entry name" value="CARRIER"/>
    <property type="match status" value="3"/>
</dbReference>
<dbReference type="PROSITE" id="PS00455">
    <property type="entry name" value="AMP_BINDING"/>
    <property type="match status" value="3"/>
</dbReference>
<dbReference type="Gene3D" id="2.30.38.10">
    <property type="entry name" value="Luciferase, Domain 3"/>
    <property type="match status" value="1"/>
</dbReference>
<feature type="domain" description="Carrier" evidence="4">
    <location>
        <begin position="3566"/>
        <end position="3641"/>
    </location>
</feature>
<proteinExistence type="predicted"/>
<feature type="domain" description="Carrier" evidence="4">
    <location>
        <begin position="1021"/>
        <end position="1096"/>
    </location>
</feature>
<dbReference type="GO" id="GO:0031177">
    <property type="term" value="F:phosphopantetheine binding"/>
    <property type="evidence" value="ECO:0007669"/>
    <property type="project" value="TreeGrafter"/>
</dbReference>
<comment type="cofactor">
    <cofactor evidence="1">
        <name>pantetheine 4'-phosphate</name>
        <dbReference type="ChEBI" id="CHEBI:47942"/>
    </cofactor>
</comment>
<dbReference type="Gene3D" id="3.30.559.10">
    <property type="entry name" value="Chloramphenicol acetyltransferase-like domain"/>
    <property type="match status" value="4"/>
</dbReference>
<dbReference type="FunFam" id="1.10.1200.10:FF:000005">
    <property type="entry name" value="Nonribosomal peptide synthetase 1"/>
    <property type="match status" value="2"/>
</dbReference>
<name>A0AAU7K8E7_9SPHI</name>
<evidence type="ECO:0000256" key="2">
    <source>
        <dbReference type="ARBA" id="ARBA00022450"/>
    </source>
</evidence>
<dbReference type="CDD" id="cd17643">
    <property type="entry name" value="A_NRPS_Cytc1-like"/>
    <property type="match status" value="1"/>
</dbReference>
<dbReference type="GO" id="GO:0003824">
    <property type="term" value="F:catalytic activity"/>
    <property type="evidence" value="ECO:0007669"/>
    <property type="project" value="InterPro"/>
</dbReference>
<dbReference type="InterPro" id="IPR006162">
    <property type="entry name" value="Ppantetheine_attach_site"/>
</dbReference>
<dbReference type="Gene3D" id="3.30.300.30">
    <property type="match status" value="3"/>
</dbReference>
<dbReference type="GO" id="GO:0044550">
    <property type="term" value="P:secondary metabolite biosynthetic process"/>
    <property type="evidence" value="ECO:0007669"/>
    <property type="project" value="TreeGrafter"/>
</dbReference>
<dbReference type="InterPro" id="IPR009081">
    <property type="entry name" value="PP-bd_ACP"/>
</dbReference>
<dbReference type="InterPro" id="IPR020845">
    <property type="entry name" value="AMP-binding_CS"/>
</dbReference>
<gene>
    <name evidence="5" type="ORF">ABEG20_05125</name>
</gene>
<dbReference type="FunFam" id="3.40.50.12780:FF:000012">
    <property type="entry name" value="Non-ribosomal peptide synthetase"/>
    <property type="match status" value="1"/>
</dbReference>
<dbReference type="FunFam" id="3.40.50.980:FF:000002">
    <property type="entry name" value="Enterobactin synthetase component F"/>
    <property type="match status" value="1"/>
</dbReference>
<evidence type="ECO:0000313" key="5">
    <source>
        <dbReference type="EMBL" id="XBO48982.1"/>
    </source>
</evidence>
<sequence length="3662" mass="412866">MKKLLKDIKDNHILLEVIDGKLQVFTDNADLDTTLIDRIRAHKEELIRFLMLHDQSGFDQSFTTEIPSVQLQENYPVSSAQRRLWIVSQSEQGNVAYNIPAVCVFEGKLNLVALEESFDKLIRRHEILRTVFKEDEEGEIRQLILEPESLDFQLRKYDLRQVENNDLQVIQLLKEEYRIPFDLSNGPLLRAKLIQKSTHQWVFIYTMHHIVSDGWSMNVLIRELLQFYNAYIKGISNPLAELSIQYKDYTAWQHNQLNGITYQGLKSYWLKQFEGDLPVLDLPADRIRPNVRSYQGSVVHHVIKPDLIQNLKHIVQAQDSTLFMGLLAIVNLLIYKYTNGLDLIIGSPMAGRGHLALEDQIGFYINMVALRTSFKETDNYKELLLHVKKATLAAQQNQLYPFDELIEELALDRDMSRNALFDIVVVLQEAEIDFEEEGKHLDQLKISKYEYAEENNTSKYDLVFNFTQEGAEVHLRVEYNSDIFEKSRMVRLCKHFDGLFESVINKPDQPINQLTYLNAEEKQILLENFNHTVSEYPCNKTITDLFEEQVSRTPLASAFVHDQQIFTYQTLNEIANQFAGYLRHNYKIEPDDLIGIKLERTGWMAIAILGILKSGAAYIPIDPEYPQDRIDFMLADSRCKVLIDETALNTFTAEQNQYTQDNLPSINGASDLAYVIYTSGSTGQPKGVLVEHKSLVNLCYWHIDAFSVMATDRATLYAGVAFDAAVWEFFPYIISGASVYVVPAQKRLNVNDIADYYNENKITISFLPTQVAEQFMFSKNQSLRILLTGGEKLNSFKECSYQLFNNYGPTENTVVTTSYNVTASSANIPIGRPIANTQIFILDSQLNLMPVGAIGEICISGDSLARGYLNNPGLTAEKFVLNPHKNNERMYLTGDLGRWTADGNIEFLGRKDDQVKIRGYRIELGEIESCLQSYADVSSSIVIAGETESGESELIAYFTSNETIDLSVLKSYLSRFLPVYMLPHHFIQLESLPLNHNGKINKRLLPRPDNRVTYAGIEYLAPRYPTEEKLVSIWENILNKGKIGVKDNFFDLGGHSLKITRLSSLIYKEFGIKIPVNELFGKVVLEEQASLINEWQKTSFKGIKPVPLQNSYPLSSAQQRLWTSSQLEEGNITFNMQGLATFEGDLNIAALDAAFNLLVERHEVLRTVFKEDENGEIKQFVNPKAIFKTVVEDLRKAADPNDLLRTLIIDDLNKTFNLSTGPLIRASLFQLETDKWIFVYTIHHIVSDGWSMQILIKELLLLYKASVNNRSNPLTPLKIQYKDYAVWQQAQKDDESFLADKNYWLTQFRGILPVLQFPGDKIRPAVKRYRGAMVNKTIGPDVTSGLKTLGKENGATLFMSLFTAVNILLYRYTNQTDLILGSPVAGRTHIDLEDQIGFYINTLALRTKFSSGDSYLELLSNVKQVCIDAYEHQSYPFDELVNQLHVKSDMSRNAVFDVMILLQNMDTFHISRFKEYLNDDLKIEAYRDGEHIVSKYDITFYFTEVGDEIVTNIEYNLDIFNRETIIRLGEYLERLLLSIITSPVSTIDAIVVSGLKDQYLPVTTAKSLTGQLYPSEHQKRLWFIDQFEKDYLYEGSPVYHNLPLIEKVARETDLALLEYKIQETANKHAILRTRISTVQSEPFQVMDYDGFKGLSLHEFNHNVEEPDLISKCVEIINRPFDIAHEQLIRFDLIRPHSGEYIFIITAHHLIADRRSIQLLFNEIMNHGDVAEKQPLSYADYSVWQNNLSVRDLESTVYYWNKKLTNASILYFDPDILRPHIHIYQSALEVQELSAGLLTKLNRFCTENGTSPFLFLLTAFNTLLYRYTGSNELVIGTLYENRAEELFTDIIGPVANLLTLKTNISADMCFMDVLEVVTSDYQKSVEAAILPFEKVVEEVKPGKDMSRTALFDIMIHYEESRLGLENDNGIQRIELNQGLGKYDLNLLLKKGDKMEFFLTYNVEYFNSSRIRKLLTHYIHIIESALTVPEIAIADINYLSKAEELEWLESFNNQKVDYPKDKTIVDLFEEQVKLSPDRIAVVCNDIELTYRELNERSNVLGHYLREHYHVKPDDLIAIKLERSELMIVAILGVLKSGGAYVPIDPDYPEERISFMLSDSACKVVLDEYTLKEFNEKSILYNKDNLQRVNQPHDLAYVIYTSGTTGRPKGALIEHNNLVRLFKNEGRLFDFGVDDTWTMFHSYCFDFSVWEMYGALLFGGKLVIVPALIAKDPVAYLELLKHQEVTVLNQTPSSFYNLIKQEFENPVATLKLRYIIFGGEALSPGKLSAWKERYPATRLINMYGITETTVHVTYKEIGVQEIMENISNIGKPIPTLNGYILDQHQKLMPVGYWGELYVGGEGVCRGYLNREALTSERFISGIFKSSERLYRTGDKVRMLANGEMEYGGRIDDQVKIRGYRIEVGEIEQALEGHPQIDSSVVVAIDGVSGDKELAAYLVSSVALQLVDIRSYLSDLLPAYMLPGYFIPLAVLPLTANGKVDKKRLPPVDGAGLSSGRVYVAPRNHTEEKLAAIWSGVLSRDEIGVLDSFFELGGHSLKATRLASQIYKEFGVKLGLKDLFAKPVLEEQALLISESQAISFLPLVPVEVQASYALSSAQRRLWVLSQFSEGSVAYNMPAVYVFEGFLDVDGLSYAFGELIGRHEVLRTVFREEASGEVRQVVLSPSELGFRISLADLSAAVPSESAVASALRSEQALAFDLSTGPLLRASLYDLGGGRYVFTYTLHHIISDGWSMDILLRELLGHYDGYVKGTRLSLPPLRIQYKDYASWQQGQLSGGSLDGHRSYWLDVFSGDLPVLELPSDRPRPVVKTYNGGFVRRHIGASTLRGLKGLLLDEGSTLFMGLLAALNVLFYRYSGQDDMVIGSPIAGREHVDLEDQLGFYVNTLALRSRFKGSDSYLSVLSMVRSVTLGAYDHQSYPFDELIDSLSLERDMGRSPLFDVLLVLQNTDGLAGIEAVEGGDLQVRAYSGGEHLISKFDLSFYFTENGSGLDLGIEYNSDLYDRSTVCRLGAHLEQLLCSVVAAPMESVCKLVYLPELEREKLLFDFNATAFDVPLSGSVVDLFITQAEKTPDSPALVFGGVALSYGELDGLSNRLGHYLRDVHGLSRGVFAGVCLERNEWLVIATLAVLKIGCCCVPIDVDYPADRISYILEDSGCSLKIDGGLVDAFIAVSDTFSVGALGGQTEAEAPAYVIYTSGSSGRPKGCVLLHGGVLNHLYSKDDLLCGLGGGALCHNSALHFVGGLWQFWYPLVHGGLLVLCSNEELRDIYQLLAKVSVYGCRVLEVIPSQLQEYLLHEEYLPLPGVDYLILTGEPLSAQLVGRCYAGNPGLKVVNTYGQTESSDVTVSYQVPVPGEGCSYRIPAGYPIRNTQVYILSGEDQLCAYGVIGEVCSSGAGLCGGYINDPLQQASRFVPHPFMEGRLMYRTGDLGYRDVDGLIWIVGRKDEQVKIRGYRIETLEIEQALLGYAGIEDAVVLYSDEGGEGKLCAYLASSCPLDGSGLHSHLLGLLPVYMLPSRYVVLERFPLLPNGKTDKKSLKGLGVELVSGSVYVAPRNPTESGLVEIWQMVLGREGIGVKDNFFELGGHSLKATTMVNKIKQDFNVSITLKDVFQYPDIHSLSELIRKIAWVQKSRAFNHDAEASREIIKL</sequence>
<dbReference type="GO" id="GO:0005829">
    <property type="term" value="C:cytosol"/>
    <property type="evidence" value="ECO:0007669"/>
    <property type="project" value="TreeGrafter"/>
</dbReference>
<reference evidence="5" key="1">
    <citation type="submission" date="2024-05" db="EMBL/GenBank/DDBJ databases">
        <authorList>
            <person name="Kim S."/>
            <person name="Heo J."/>
            <person name="Choi H."/>
            <person name="Choi Y."/>
            <person name="Kwon S.-W."/>
            <person name="Kim Y."/>
        </authorList>
    </citation>
    <scope>NUCLEOTIDE SEQUENCE</scope>
    <source>
        <strain evidence="5">KACC 23697</strain>
    </source>
</reference>
<dbReference type="PROSITE" id="PS00012">
    <property type="entry name" value="PHOSPHOPANTETHEINE"/>
    <property type="match status" value="3"/>
</dbReference>
<dbReference type="InterPro" id="IPR042099">
    <property type="entry name" value="ANL_N_sf"/>
</dbReference>
<dbReference type="InterPro" id="IPR001242">
    <property type="entry name" value="Condensation_dom"/>
</dbReference>
<dbReference type="Gene3D" id="1.10.1200.10">
    <property type="entry name" value="ACP-like"/>
    <property type="match status" value="3"/>
</dbReference>
<organism evidence="5">
    <name type="scientific">Pedobacter sp. KACC 23697</name>
    <dbReference type="NCBI Taxonomy" id="3149230"/>
    <lineage>
        <taxon>Bacteria</taxon>
        <taxon>Pseudomonadati</taxon>
        <taxon>Bacteroidota</taxon>
        <taxon>Sphingobacteriia</taxon>
        <taxon>Sphingobacteriales</taxon>
        <taxon>Sphingobacteriaceae</taxon>
        <taxon>Pedobacter</taxon>
    </lineage>
</organism>
<dbReference type="PANTHER" id="PTHR45527">
    <property type="entry name" value="NONRIBOSOMAL PEPTIDE SYNTHETASE"/>
    <property type="match status" value="1"/>
</dbReference>
<dbReference type="Gene3D" id="3.30.559.30">
    <property type="entry name" value="Nonribosomal peptide synthetase, condensation domain"/>
    <property type="match status" value="4"/>
</dbReference>
<dbReference type="EMBL" id="CP157485">
    <property type="protein sequence ID" value="XBO48982.1"/>
    <property type="molecule type" value="Genomic_DNA"/>
</dbReference>
<dbReference type="Gene3D" id="3.40.50.12780">
    <property type="entry name" value="N-terminal domain of ligase-like"/>
    <property type="match status" value="2"/>
</dbReference>
<dbReference type="RefSeq" id="WP_406826315.1">
    <property type="nucleotide sequence ID" value="NZ_CP157485.1"/>
</dbReference>
<evidence type="ECO:0000259" key="4">
    <source>
        <dbReference type="PROSITE" id="PS50075"/>
    </source>
</evidence>
<dbReference type="GO" id="GO:0043041">
    <property type="term" value="P:amino acid activation for nonribosomal peptide biosynthetic process"/>
    <property type="evidence" value="ECO:0007669"/>
    <property type="project" value="TreeGrafter"/>
</dbReference>
<dbReference type="NCBIfam" id="NF003417">
    <property type="entry name" value="PRK04813.1"/>
    <property type="match status" value="3"/>
</dbReference>
<evidence type="ECO:0000256" key="1">
    <source>
        <dbReference type="ARBA" id="ARBA00001957"/>
    </source>
</evidence>
<dbReference type="CDD" id="cd19531">
    <property type="entry name" value="LCL_NRPS-like"/>
    <property type="match status" value="3"/>
</dbReference>
<dbReference type="SUPFAM" id="SSF47336">
    <property type="entry name" value="ACP-like"/>
    <property type="match status" value="3"/>
</dbReference>
<keyword evidence="3" id="KW-0597">Phosphoprotein</keyword>